<feature type="non-terminal residue" evidence="2">
    <location>
        <position position="1"/>
    </location>
</feature>
<evidence type="ECO:0000313" key="2">
    <source>
        <dbReference type="EMBL" id="JAP89237.1"/>
    </source>
</evidence>
<keyword evidence="1" id="KW-1133">Transmembrane helix</keyword>
<accession>A0A146JXJ9</accession>
<reference evidence="2" key="1">
    <citation type="submission" date="2015-07" db="EMBL/GenBank/DDBJ databases">
        <title>Adaptation to a free-living lifestyle via gene acquisitions in the diplomonad Trepomonas sp. PC1.</title>
        <authorList>
            <person name="Xu F."/>
            <person name="Jerlstrom-Hultqvist J."/>
            <person name="Kolisko M."/>
            <person name="Simpson A.G.B."/>
            <person name="Roger A.J."/>
            <person name="Svard S.G."/>
            <person name="Andersson J.O."/>
        </authorList>
    </citation>
    <scope>NUCLEOTIDE SEQUENCE</scope>
    <source>
        <strain evidence="2">PC1</strain>
    </source>
</reference>
<keyword evidence="1" id="KW-0472">Membrane</keyword>
<sequence length="386" mass="43317">TVARLCEQNSEVILLATDIDSTVTITSNKRDASTLHVQTLNQFDNHQKVAFEFKATIVGVTLDTTLALNDFKAQVNQHPMILINNTFLFNSTKTMKLTESIHVLIKYKDFSIKSVQEIKQIQLAMHNSFYFKISMVVESVQTFATSIKPYESSCDETVSTLFLSEIVWITGFGCKPIFQWTGFQLVENKTVKIIFGDFQITMNIQTISGDLRINALKPVDVLPVGTTKPMSMLIQIGNIISSSKQADCSIVWLQASINNIEVYNDSTYGQCVVQSIFTGSIQDGDVLTANVQADGYLILQKQISLTTQQIQRIQFDAPYLTVDSEFFDFKLSIGVIATIGVVGFSVVVVLIVFSSQAIQRAQVRRKKQRILKYRKPDMTRVLMKGE</sequence>
<dbReference type="AlphaFoldDB" id="A0A146JXJ9"/>
<proteinExistence type="predicted"/>
<gene>
    <name evidence="2" type="ORF">TPC1_31268</name>
</gene>
<protein>
    <submittedName>
        <fullName evidence="2">Uncharacterized protein</fullName>
    </submittedName>
</protein>
<dbReference type="EMBL" id="GDID01007369">
    <property type="protein sequence ID" value="JAP89237.1"/>
    <property type="molecule type" value="Transcribed_RNA"/>
</dbReference>
<organism evidence="2">
    <name type="scientific">Trepomonas sp. PC1</name>
    <dbReference type="NCBI Taxonomy" id="1076344"/>
    <lineage>
        <taxon>Eukaryota</taxon>
        <taxon>Metamonada</taxon>
        <taxon>Diplomonadida</taxon>
        <taxon>Hexamitidae</taxon>
        <taxon>Hexamitinae</taxon>
        <taxon>Trepomonas</taxon>
    </lineage>
</organism>
<feature type="transmembrane region" description="Helical" evidence="1">
    <location>
        <begin position="331"/>
        <end position="358"/>
    </location>
</feature>
<feature type="non-terminal residue" evidence="2">
    <location>
        <position position="386"/>
    </location>
</feature>
<name>A0A146JXJ9_9EUKA</name>
<keyword evidence="1" id="KW-0812">Transmembrane</keyword>
<evidence type="ECO:0000256" key="1">
    <source>
        <dbReference type="SAM" id="Phobius"/>
    </source>
</evidence>